<dbReference type="AlphaFoldDB" id="K0SGB4"/>
<gene>
    <name evidence="2" type="ORF">THAOC_14866</name>
</gene>
<organism evidence="2 3">
    <name type="scientific">Thalassiosira oceanica</name>
    <name type="common">Marine diatom</name>
    <dbReference type="NCBI Taxonomy" id="159749"/>
    <lineage>
        <taxon>Eukaryota</taxon>
        <taxon>Sar</taxon>
        <taxon>Stramenopiles</taxon>
        <taxon>Ochrophyta</taxon>
        <taxon>Bacillariophyta</taxon>
        <taxon>Coscinodiscophyceae</taxon>
        <taxon>Thalassiosirophycidae</taxon>
        <taxon>Thalassiosirales</taxon>
        <taxon>Thalassiosiraceae</taxon>
        <taxon>Thalassiosira</taxon>
    </lineage>
</organism>
<protein>
    <submittedName>
        <fullName evidence="2">Uncharacterized protein</fullName>
    </submittedName>
</protein>
<dbReference type="EMBL" id="AGNL01017294">
    <property type="protein sequence ID" value="EJK64400.1"/>
    <property type="molecule type" value="Genomic_DNA"/>
</dbReference>
<name>K0SGB4_THAOC</name>
<feature type="region of interest" description="Disordered" evidence="1">
    <location>
        <begin position="158"/>
        <end position="180"/>
    </location>
</feature>
<evidence type="ECO:0000313" key="3">
    <source>
        <dbReference type="Proteomes" id="UP000266841"/>
    </source>
</evidence>
<evidence type="ECO:0000313" key="2">
    <source>
        <dbReference type="EMBL" id="EJK64400.1"/>
    </source>
</evidence>
<reference evidence="2 3" key="1">
    <citation type="journal article" date="2012" name="Genome Biol.">
        <title>Genome and low-iron response of an oceanic diatom adapted to chronic iron limitation.</title>
        <authorList>
            <person name="Lommer M."/>
            <person name="Specht M."/>
            <person name="Roy A.S."/>
            <person name="Kraemer L."/>
            <person name="Andreson R."/>
            <person name="Gutowska M.A."/>
            <person name="Wolf J."/>
            <person name="Bergner S.V."/>
            <person name="Schilhabel M.B."/>
            <person name="Klostermeier U.C."/>
            <person name="Beiko R.G."/>
            <person name="Rosenstiel P."/>
            <person name="Hippler M."/>
            <person name="Laroche J."/>
        </authorList>
    </citation>
    <scope>NUCLEOTIDE SEQUENCE [LARGE SCALE GENOMIC DNA]</scope>
    <source>
        <strain evidence="2 3">CCMP1005</strain>
    </source>
</reference>
<proteinExistence type="predicted"/>
<sequence>MRAYSDLAPISMTDDERRSARARGLTREWELDWGDLDSDTHFLRDKKCLAATLTWATITSCASLCPPSFVRLRNCGCNSLGSGVSGWEAERRYNTNPPINHIQHHPSPTLPLGTTVENKRWNWLEWAGNWAYLFAASFSGKWTNQSYHSPLCESAVSSRGQTSRTPQGSVQQDGHQQHGL</sequence>
<keyword evidence="3" id="KW-1185">Reference proteome</keyword>
<evidence type="ECO:0000256" key="1">
    <source>
        <dbReference type="SAM" id="MobiDB-lite"/>
    </source>
</evidence>
<accession>K0SGB4</accession>
<dbReference type="Proteomes" id="UP000266841">
    <property type="component" value="Unassembled WGS sequence"/>
</dbReference>
<comment type="caution">
    <text evidence="2">The sequence shown here is derived from an EMBL/GenBank/DDBJ whole genome shotgun (WGS) entry which is preliminary data.</text>
</comment>